<keyword evidence="4" id="KW-1015">Disulfide bond</keyword>
<sequence>MTSAPPSRPRQLAGYVALGFAAVFAIGAGVYFFLLAPDEAAAPGSPALPTVYPNTGPLVPDRPEIGKPAPDFALVDARDTSVVRTLSDFRGKVLLLNWYASWCDPCRREIPAFLAAREALGGQLEILGIDYLEPPEKAVGILDELGADYPALLDANGSVASHYRIPGMPTTFLIAPDGTLLAMRAGELREAELADFLAKAGLEYRPN</sequence>
<dbReference type="PANTHER" id="PTHR42852:SF6">
    <property type="entry name" value="THIOL:DISULFIDE INTERCHANGE PROTEIN DSBE"/>
    <property type="match status" value="1"/>
</dbReference>
<evidence type="ECO:0000313" key="8">
    <source>
        <dbReference type="EMBL" id="WBL36980.1"/>
    </source>
</evidence>
<dbReference type="CDD" id="cd02966">
    <property type="entry name" value="TlpA_like_family"/>
    <property type="match status" value="1"/>
</dbReference>
<dbReference type="PANTHER" id="PTHR42852">
    <property type="entry name" value="THIOL:DISULFIDE INTERCHANGE PROTEIN DSBE"/>
    <property type="match status" value="1"/>
</dbReference>
<keyword evidence="9" id="KW-1185">Reference proteome</keyword>
<dbReference type="RefSeq" id="WP_270057496.1">
    <property type="nucleotide sequence ID" value="NZ_CP115149.1"/>
</dbReference>
<dbReference type="InterPro" id="IPR050553">
    <property type="entry name" value="Thioredoxin_ResA/DsbE_sf"/>
</dbReference>
<evidence type="ECO:0000256" key="6">
    <source>
        <dbReference type="SAM" id="Phobius"/>
    </source>
</evidence>
<proteinExistence type="predicted"/>
<keyword evidence="3" id="KW-0735">Signal-anchor</keyword>
<dbReference type="Gene3D" id="3.40.30.10">
    <property type="entry name" value="Glutaredoxin"/>
    <property type="match status" value="1"/>
</dbReference>
<keyword evidence="5" id="KW-0676">Redox-active center</keyword>
<organism evidence="8 9">
    <name type="scientific">Tepidiforma flava</name>
    <dbReference type="NCBI Taxonomy" id="3004094"/>
    <lineage>
        <taxon>Bacteria</taxon>
        <taxon>Bacillati</taxon>
        <taxon>Chloroflexota</taxon>
        <taxon>Tepidiformia</taxon>
        <taxon>Tepidiformales</taxon>
        <taxon>Tepidiformaceae</taxon>
        <taxon>Tepidiforma</taxon>
    </lineage>
</organism>
<dbReference type="InterPro" id="IPR000866">
    <property type="entry name" value="AhpC/TSA"/>
</dbReference>
<dbReference type="SUPFAM" id="SSF52833">
    <property type="entry name" value="Thioredoxin-like"/>
    <property type="match status" value="1"/>
</dbReference>
<dbReference type="Pfam" id="PF00578">
    <property type="entry name" value="AhpC-TSA"/>
    <property type="match status" value="1"/>
</dbReference>
<evidence type="ECO:0000256" key="5">
    <source>
        <dbReference type="ARBA" id="ARBA00023284"/>
    </source>
</evidence>
<keyword evidence="6" id="KW-0812">Transmembrane</keyword>
<reference evidence="8 9" key="1">
    <citation type="journal article" date="2023" name="ISME J.">
        <title>Thermophilic Dehalococcoidia with unusual traits shed light on an unexpected past.</title>
        <authorList>
            <person name="Palmer M."/>
            <person name="Covington J.K."/>
            <person name="Zhou E.M."/>
            <person name="Thomas S.C."/>
            <person name="Habib N."/>
            <person name="Seymour C.O."/>
            <person name="Lai D."/>
            <person name="Johnston J."/>
            <person name="Hashimi A."/>
            <person name="Jiao J.Y."/>
            <person name="Muok A.R."/>
            <person name="Liu L."/>
            <person name="Xian W.D."/>
            <person name="Zhi X.Y."/>
            <person name="Li M.M."/>
            <person name="Silva L.P."/>
            <person name="Bowen B.P."/>
            <person name="Louie K."/>
            <person name="Briegel A."/>
            <person name="Pett-Ridge J."/>
            <person name="Weber P.K."/>
            <person name="Tocheva E.I."/>
            <person name="Woyke T."/>
            <person name="Northen T.R."/>
            <person name="Mayali X."/>
            <person name="Li W.J."/>
            <person name="Hedlund B.P."/>
        </authorList>
    </citation>
    <scope>NUCLEOTIDE SEQUENCE [LARGE SCALE GENOMIC DNA]</scope>
    <source>
        <strain evidence="8 9">YIM 72310</strain>
    </source>
</reference>
<evidence type="ECO:0000256" key="3">
    <source>
        <dbReference type="ARBA" id="ARBA00022968"/>
    </source>
</evidence>
<dbReference type="InterPro" id="IPR013766">
    <property type="entry name" value="Thioredoxin_domain"/>
</dbReference>
<dbReference type="EMBL" id="CP115149">
    <property type="protein sequence ID" value="WBL36980.1"/>
    <property type="molecule type" value="Genomic_DNA"/>
</dbReference>
<evidence type="ECO:0000256" key="4">
    <source>
        <dbReference type="ARBA" id="ARBA00023157"/>
    </source>
</evidence>
<dbReference type="PROSITE" id="PS51352">
    <property type="entry name" value="THIOREDOXIN_2"/>
    <property type="match status" value="1"/>
</dbReference>
<evidence type="ECO:0000256" key="1">
    <source>
        <dbReference type="ARBA" id="ARBA00004196"/>
    </source>
</evidence>
<evidence type="ECO:0000313" key="9">
    <source>
        <dbReference type="Proteomes" id="UP001212803"/>
    </source>
</evidence>
<name>A0ABY7M8Z9_9CHLR</name>
<comment type="subcellular location">
    <subcellularLocation>
        <location evidence="1">Cell envelope</location>
    </subcellularLocation>
</comment>
<protein>
    <submittedName>
        <fullName evidence="8">TlpA disulfide reductase family protein</fullName>
    </submittedName>
</protein>
<keyword evidence="6" id="KW-0472">Membrane</keyword>
<feature type="transmembrane region" description="Helical" evidence="6">
    <location>
        <begin position="12"/>
        <end position="34"/>
    </location>
</feature>
<dbReference type="InterPro" id="IPR036249">
    <property type="entry name" value="Thioredoxin-like_sf"/>
</dbReference>
<feature type="domain" description="Thioredoxin" evidence="7">
    <location>
        <begin position="63"/>
        <end position="202"/>
    </location>
</feature>
<evidence type="ECO:0000256" key="2">
    <source>
        <dbReference type="ARBA" id="ARBA00022748"/>
    </source>
</evidence>
<gene>
    <name evidence="8" type="ORF">O0235_05290</name>
</gene>
<keyword evidence="6" id="KW-1133">Transmembrane helix</keyword>
<evidence type="ECO:0000259" key="7">
    <source>
        <dbReference type="PROSITE" id="PS51352"/>
    </source>
</evidence>
<keyword evidence="2" id="KW-0201">Cytochrome c-type biogenesis</keyword>
<dbReference type="Proteomes" id="UP001212803">
    <property type="component" value="Chromosome"/>
</dbReference>
<accession>A0ABY7M8Z9</accession>